<accession>A0A0V0U2I8</accession>
<feature type="compositionally biased region" description="Basic and acidic residues" evidence="1">
    <location>
        <begin position="477"/>
        <end position="490"/>
    </location>
</feature>
<sequence>MATACEHGGVASLIGKVKLLVKNVRLGEAADGAVRAIASGHVDNRSHCFLMFKWSVGKGRNLTIEPSFGILEPFERQHIVLEIILDSVQKLILPNYFELLVETASKEQIEKCSSTIWNNRSLVEVRIPVELTFHDKPLDSNVEDDLVKDEKLNHHITVAEIVNGIGKLDIRNDRNKSEKYNEKFSPTYAIISVGFGEPRYKLSSQTNGKYRTENNFSSKYIRSIMVVPVDFSEKIPETMTSEAFAKSKFSENKTAVNRCNDDGIVESDSYLKLENVVKLDPVSNMDRETELLETIKLKEMLELFLEEEEENFIYSTDKSTNNSENGSIEEIERSIVGKNAAFQMGNGKQATVIIGDKKNDNCSFDWTNSNTDTSSLETDMTEAEYECNSSRQVAVEEITVTTDDSEDSEEITDTTEYEDSEEDTDTTDSENSDSDESDCSGCVENMSNEKGSSDEDSTIYDFEYECLLEEECDDNGSEEKAKKKSTTDASRHKKRSSSICSCCSDTE</sequence>
<dbReference type="EMBL" id="JYDJ01000076">
    <property type="protein sequence ID" value="KRX45420.1"/>
    <property type="molecule type" value="Genomic_DNA"/>
</dbReference>
<reference evidence="2 3" key="1">
    <citation type="submission" date="2015-01" db="EMBL/GenBank/DDBJ databases">
        <title>Evolution of Trichinella species and genotypes.</title>
        <authorList>
            <person name="Korhonen P.K."/>
            <person name="Edoardo P."/>
            <person name="Giuseppe L.R."/>
            <person name="Gasser R.B."/>
        </authorList>
    </citation>
    <scope>NUCLEOTIDE SEQUENCE [LARGE SCALE GENOMIC DNA]</scope>
    <source>
        <strain evidence="2">ISS417</strain>
    </source>
</reference>
<name>A0A0V0U2I8_9BILA</name>
<feature type="region of interest" description="Disordered" evidence="1">
    <location>
        <begin position="470"/>
        <end position="507"/>
    </location>
</feature>
<comment type="caution">
    <text evidence="2">The sequence shown here is derived from an EMBL/GenBank/DDBJ whole genome shotgun (WGS) entry which is preliminary data.</text>
</comment>
<protein>
    <submittedName>
        <fullName evidence="2">Uncharacterized protein</fullName>
    </submittedName>
</protein>
<evidence type="ECO:0000313" key="3">
    <source>
        <dbReference type="Proteomes" id="UP000055048"/>
    </source>
</evidence>
<dbReference type="OrthoDB" id="5919999at2759"/>
<feature type="compositionally biased region" description="Acidic residues" evidence="1">
    <location>
        <begin position="403"/>
        <end position="438"/>
    </location>
</feature>
<evidence type="ECO:0000313" key="2">
    <source>
        <dbReference type="EMBL" id="KRX45420.1"/>
    </source>
</evidence>
<organism evidence="2 3">
    <name type="scientific">Trichinella murrelli</name>
    <dbReference type="NCBI Taxonomy" id="144512"/>
    <lineage>
        <taxon>Eukaryota</taxon>
        <taxon>Metazoa</taxon>
        <taxon>Ecdysozoa</taxon>
        <taxon>Nematoda</taxon>
        <taxon>Enoplea</taxon>
        <taxon>Dorylaimia</taxon>
        <taxon>Trichinellida</taxon>
        <taxon>Trichinellidae</taxon>
        <taxon>Trichinella</taxon>
    </lineage>
</organism>
<dbReference type="Proteomes" id="UP000055048">
    <property type="component" value="Unassembled WGS sequence"/>
</dbReference>
<keyword evidence="3" id="KW-1185">Reference proteome</keyword>
<feature type="region of interest" description="Disordered" evidence="1">
    <location>
        <begin position="394"/>
        <end position="458"/>
    </location>
</feature>
<gene>
    <name evidence="2" type="ORF">T05_6681</name>
</gene>
<dbReference type="AlphaFoldDB" id="A0A0V0U2I8"/>
<evidence type="ECO:0000256" key="1">
    <source>
        <dbReference type="SAM" id="MobiDB-lite"/>
    </source>
</evidence>
<proteinExistence type="predicted"/>